<name>A0A835U6V4_VANPL</name>
<proteinExistence type="predicted"/>
<sequence>MSTVNNDDEVERKASRQMLTEPIEWITYPSLLRDKEALSTRFFRREDKVATKSFKRAHRLKKSLFTKQAPKKQ</sequence>
<dbReference type="OrthoDB" id="1926355at2759"/>
<evidence type="ECO:0000313" key="1">
    <source>
        <dbReference type="EMBL" id="KAG0450070.1"/>
    </source>
</evidence>
<dbReference type="AlphaFoldDB" id="A0A835U6V4"/>
<organism evidence="1 2">
    <name type="scientific">Vanilla planifolia</name>
    <name type="common">Vanilla</name>
    <dbReference type="NCBI Taxonomy" id="51239"/>
    <lineage>
        <taxon>Eukaryota</taxon>
        <taxon>Viridiplantae</taxon>
        <taxon>Streptophyta</taxon>
        <taxon>Embryophyta</taxon>
        <taxon>Tracheophyta</taxon>
        <taxon>Spermatophyta</taxon>
        <taxon>Magnoliopsida</taxon>
        <taxon>Liliopsida</taxon>
        <taxon>Asparagales</taxon>
        <taxon>Orchidaceae</taxon>
        <taxon>Vanilloideae</taxon>
        <taxon>Vanilleae</taxon>
        <taxon>Vanilla</taxon>
    </lineage>
</organism>
<gene>
    <name evidence="1" type="ORF">HPP92_027086</name>
</gene>
<reference evidence="1 2" key="1">
    <citation type="journal article" date="2020" name="Nat. Food">
        <title>A phased Vanilla planifolia genome enables genetic improvement of flavour and production.</title>
        <authorList>
            <person name="Hasing T."/>
            <person name="Tang H."/>
            <person name="Brym M."/>
            <person name="Khazi F."/>
            <person name="Huang T."/>
            <person name="Chambers A.H."/>
        </authorList>
    </citation>
    <scope>NUCLEOTIDE SEQUENCE [LARGE SCALE GENOMIC DNA]</scope>
    <source>
        <tissue evidence="1">Leaf</tissue>
    </source>
</reference>
<keyword evidence="2" id="KW-1185">Reference proteome</keyword>
<evidence type="ECO:0000313" key="2">
    <source>
        <dbReference type="Proteomes" id="UP000636800"/>
    </source>
</evidence>
<dbReference type="EMBL" id="JADCNL010000138">
    <property type="protein sequence ID" value="KAG0450070.1"/>
    <property type="molecule type" value="Genomic_DNA"/>
</dbReference>
<comment type="caution">
    <text evidence="1">The sequence shown here is derived from an EMBL/GenBank/DDBJ whole genome shotgun (WGS) entry which is preliminary data.</text>
</comment>
<protein>
    <submittedName>
        <fullName evidence="1">Uncharacterized protein</fullName>
    </submittedName>
</protein>
<dbReference type="Proteomes" id="UP000636800">
    <property type="component" value="Unassembled WGS sequence"/>
</dbReference>
<accession>A0A835U6V4</accession>